<reference evidence="3 4" key="1">
    <citation type="journal article" date="2021" name="Hortic Res">
        <title>Chromosome-scale assembly of the Dendrobium chrysotoxum genome enhances the understanding of orchid evolution.</title>
        <authorList>
            <person name="Zhang Y."/>
            <person name="Zhang G.Q."/>
            <person name="Zhang D."/>
            <person name="Liu X.D."/>
            <person name="Xu X.Y."/>
            <person name="Sun W.H."/>
            <person name="Yu X."/>
            <person name="Zhu X."/>
            <person name="Wang Z.W."/>
            <person name="Zhao X."/>
            <person name="Zhong W.Y."/>
            <person name="Chen H."/>
            <person name="Yin W.L."/>
            <person name="Huang T."/>
            <person name="Niu S.C."/>
            <person name="Liu Z.J."/>
        </authorList>
    </citation>
    <scope>NUCLEOTIDE SEQUENCE [LARGE SCALE GENOMIC DNA]</scope>
    <source>
        <strain evidence="3">Lindl</strain>
    </source>
</reference>
<dbReference type="SUPFAM" id="SSF55021">
    <property type="entry name" value="ACT-like"/>
    <property type="match status" value="1"/>
</dbReference>
<feature type="domain" description="ACT" evidence="2">
    <location>
        <begin position="165"/>
        <end position="242"/>
    </location>
</feature>
<dbReference type="InterPro" id="IPR010043">
    <property type="entry name" value="UTase/UR"/>
</dbReference>
<dbReference type="PANTHER" id="PTHR47320">
    <property type="entry name" value="BIFUNCTIONAL URIDYLYLTRANSFERASE/URIDYLYL-REMOVING ENZYME"/>
    <property type="match status" value="1"/>
</dbReference>
<gene>
    <name evidence="3" type="ORF">IEQ34_013979</name>
</gene>
<dbReference type="EMBL" id="JAGFBR010000013">
    <property type="protein sequence ID" value="KAH0456072.1"/>
    <property type="molecule type" value="Genomic_DNA"/>
</dbReference>
<keyword evidence="4" id="KW-1185">Reference proteome</keyword>
<evidence type="ECO:0000313" key="4">
    <source>
        <dbReference type="Proteomes" id="UP000775213"/>
    </source>
</evidence>
<sequence>MAISDAESCESRAFVEKPLQYQRHHSKLEVYNEVLRRLKESGSPEVLAPSFKEDLWLHFNRLPVRYALDVNVERAEDVLTHKRLLQQAQDPVIQLAFDIRPVQMPRGESYGINSQSEEDTYIHPPPTFGSSTNLESLVLEVNDEHVQDGGSASKVISNFSRPMHEVTFSTEDKPKLLSQLTTLLSEAGLNIQEAHAFSTNDGYSLDVFVVDGWPDEETIQLRDALQKEIHKVELVQLNLITNVTLLIKKSTKYIDYVSKKKDVKLRNHIYI</sequence>
<dbReference type="PROSITE" id="PS51671">
    <property type="entry name" value="ACT"/>
    <property type="match status" value="1"/>
</dbReference>
<comment type="caution">
    <text evidence="3">The sequence shown here is derived from an EMBL/GenBank/DDBJ whole genome shotgun (WGS) entry which is preliminary data.</text>
</comment>
<dbReference type="Proteomes" id="UP000775213">
    <property type="component" value="Unassembled WGS sequence"/>
</dbReference>
<dbReference type="GO" id="GO:0016787">
    <property type="term" value="F:hydrolase activity"/>
    <property type="evidence" value="ECO:0007669"/>
    <property type="project" value="UniProtKB-KW"/>
</dbReference>
<evidence type="ECO:0000313" key="3">
    <source>
        <dbReference type="EMBL" id="KAH0456072.1"/>
    </source>
</evidence>
<keyword evidence="1" id="KW-0378">Hydrolase</keyword>
<evidence type="ECO:0000259" key="2">
    <source>
        <dbReference type="PROSITE" id="PS51671"/>
    </source>
</evidence>
<proteinExistence type="predicted"/>
<dbReference type="AlphaFoldDB" id="A0AAV7GIL8"/>
<name>A0AAV7GIL8_DENCH</name>
<dbReference type="InterPro" id="IPR002912">
    <property type="entry name" value="ACT_dom"/>
</dbReference>
<dbReference type="GO" id="GO:0008773">
    <property type="term" value="F:[protein-PII] uridylyltransferase activity"/>
    <property type="evidence" value="ECO:0007669"/>
    <property type="project" value="InterPro"/>
</dbReference>
<dbReference type="Gene3D" id="3.30.70.260">
    <property type="match status" value="1"/>
</dbReference>
<protein>
    <recommendedName>
        <fullName evidence="2">ACT domain-containing protein</fullName>
    </recommendedName>
</protein>
<accession>A0AAV7GIL8</accession>
<dbReference type="Pfam" id="PF01842">
    <property type="entry name" value="ACT"/>
    <property type="match status" value="1"/>
</dbReference>
<dbReference type="PANTHER" id="PTHR47320:SF1">
    <property type="entry name" value="BIFUNCTIONAL URIDYLYLTRANSFERASE_URIDYLYL-REMOVING ENZYME"/>
    <property type="match status" value="1"/>
</dbReference>
<dbReference type="InterPro" id="IPR045865">
    <property type="entry name" value="ACT-like_dom_sf"/>
</dbReference>
<organism evidence="3 4">
    <name type="scientific">Dendrobium chrysotoxum</name>
    <name type="common">Orchid</name>
    <dbReference type="NCBI Taxonomy" id="161865"/>
    <lineage>
        <taxon>Eukaryota</taxon>
        <taxon>Viridiplantae</taxon>
        <taxon>Streptophyta</taxon>
        <taxon>Embryophyta</taxon>
        <taxon>Tracheophyta</taxon>
        <taxon>Spermatophyta</taxon>
        <taxon>Magnoliopsida</taxon>
        <taxon>Liliopsida</taxon>
        <taxon>Asparagales</taxon>
        <taxon>Orchidaceae</taxon>
        <taxon>Epidendroideae</taxon>
        <taxon>Malaxideae</taxon>
        <taxon>Dendrobiinae</taxon>
        <taxon>Dendrobium</taxon>
    </lineage>
</organism>
<evidence type="ECO:0000256" key="1">
    <source>
        <dbReference type="ARBA" id="ARBA00022801"/>
    </source>
</evidence>